<organism evidence="2">
    <name type="scientific">Tetraodon nigroviridis</name>
    <name type="common">Spotted green pufferfish</name>
    <name type="synonym">Chelonodon nigroviridis</name>
    <dbReference type="NCBI Taxonomy" id="99883"/>
    <lineage>
        <taxon>Eukaryota</taxon>
        <taxon>Metazoa</taxon>
        <taxon>Chordata</taxon>
        <taxon>Craniata</taxon>
        <taxon>Vertebrata</taxon>
        <taxon>Euteleostomi</taxon>
        <taxon>Actinopterygii</taxon>
        <taxon>Neopterygii</taxon>
        <taxon>Teleostei</taxon>
        <taxon>Neoteleostei</taxon>
        <taxon>Acanthomorphata</taxon>
        <taxon>Eupercaria</taxon>
        <taxon>Tetraodontiformes</taxon>
        <taxon>Tetradontoidea</taxon>
        <taxon>Tetraodontidae</taxon>
        <taxon>Tetraodon</taxon>
    </lineage>
</organism>
<name>Q4S6Q8_TETNG</name>
<sequence length="75" mass="8194">MVHVYNCHPFSSQQIVQVEQEPGLVCCGGGALFVVASGGCKVVRTVLFSLPTSGFMSQNNKWKIFNKASWKCGKK</sequence>
<evidence type="ECO:0000259" key="1">
    <source>
        <dbReference type="Pfam" id="PF14761"/>
    </source>
</evidence>
<dbReference type="Pfam" id="PF14761">
    <property type="entry name" value="HPS3_N"/>
    <property type="match status" value="1"/>
</dbReference>
<accession>Q4S6Q8</accession>
<dbReference type="EMBL" id="CAAE01014724">
    <property type="protein sequence ID" value="CAG03674.1"/>
    <property type="molecule type" value="Genomic_DNA"/>
</dbReference>
<reference evidence="2" key="2">
    <citation type="submission" date="2004-02" db="EMBL/GenBank/DDBJ databases">
        <authorList>
            <consortium name="Genoscope"/>
            <consortium name="Whitehead Institute Centre for Genome Research"/>
        </authorList>
    </citation>
    <scope>NUCLEOTIDE SEQUENCE</scope>
</reference>
<comment type="caution">
    <text evidence="2">The sequence shown here is derived from an EMBL/GenBank/DDBJ whole genome shotgun (WGS) entry which is preliminary data.</text>
</comment>
<reference evidence="2" key="1">
    <citation type="journal article" date="2004" name="Nature">
        <title>Genome duplication in the teleost fish Tetraodon nigroviridis reveals the early vertebrate proto-karyotype.</title>
        <authorList>
            <person name="Jaillon O."/>
            <person name="Aury J.-M."/>
            <person name="Brunet F."/>
            <person name="Petit J.-L."/>
            <person name="Stange-Thomann N."/>
            <person name="Mauceli E."/>
            <person name="Bouneau L."/>
            <person name="Fischer C."/>
            <person name="Ozouf-Costaz C."/>
            <person name="Bernot A."/>
            <person name="Nicaud S."/>
            <person name="Jaffe D."/>
            <person name="Fisher S."/>
            <person name="Lutfalla G."/>
            <person name="Dossat C."/>
            <person name="Segurens B."/>
            <person name="Dasilva C."/>
            <person name="Salanoubat M."/>
            <person name="Levy M."/>
            <person name="Boudet N."/>
            <person name="Castellano S."/>
            <person name="Anthouard V."/>
            <person name="Jubin C."/>
            <person name="Castelli V."/>
            <person name="Katinka M."/>
            <person name="Vacherie B."/>
            <person name="Biemont C."/>
            <person name="Skalli Z."/>
            <person name="Cattolico L."/>
            <person name="Poulain J."/>
            <person name="De Berardinis V."/>
            <person name="Cruaud C."/>
            <person name="Duprat S."/>
            <person name="Brottier P."/>
            <person name="Coutanceau J.-P."/>
            <person name="Gouzy J."/>
            <person name="Parra G."/>
            <person name="Lardier G."/>
            <person name="Chapple C."/>
            <person name="McKernan K.J."/>
            <person name="McEwan P."/>
            <person name="Bosak S."/>
            <person name="Kellis M."/>
            <person name="Volff J.-N."/>
            <person name="Guigo R."/>
            <person name="Zody M.C."/>
            <person name="Mesirov J."/>
            <person name="Lindblad-Toh K."/>
            <person name="Birren B."/>
            <person name="Nusbaum C."/>
            <person name="Kahn D."/>
            <person name="Robinson-Rechavi M."/>
            <person name="Laudet V."/>
            <person name="Schachter V."/>
            <person name="Quetier F."/>
            <person name="Saurin W."/>
            <person name="Scarpelli C."/>
            <person name="Wincker P."/>
            <person name="Lander E.S."/>
            <person name="Weissenbach J."/>
            <person name="Roest Crollius H."/>
        </authorList>
    </citation>
    <scope>NUCLEOTIDE SEQUENCE [LARGE SCALE GENOMIC DNA]</scope>
</reference>
<feature type="domain" description="BLOC-2 complex member HPS3 N-terminal" evidence="1">
    <location>
        <begin position="3"/>
        <end position="42"/>
    </location>
</feature>
<dbReference type="AlphaFoldDB" id="Q4S6Q8"/>
<protein>
    <submittedName>
        <fullName evidence="2">(spotted green pufferfish) hypothetical protein</fullName>
    </submittedName>
</protein>
<dbReference type="InterPro" id="IPR029437">
    <property type="entry name" value="HPS3_N"/>
</dbReference>
<dbReference type="OrthoDB" id="10255480at2759"/>
<dbReference type="KEGG" id="tng:GSTEN00023167G001"/>
<proteinExistence type="predicted"/>
<evidence type="ECO:0000313" key="2">
    <source>
        <dbReference type="EMBL" id="CAG03674.1"/>
    </source>
</evidence>
<gene>
    <name evidence="2" type="ORF">GSTENG00023167001</name>
</gene>